<keyword evidence="3" id="KW-1185">Reference proteome</keyword>
<name>A0ABQ5EC06_9ASTR</name>
<reference evidence="2" key="2">
    <citation type="submission" date="2022-01" db="EMBL/GenBank/DDBJ databases">
        <authorList>
            <person name="Yamashiro T."/>
            <person name="Shiraishi A."/>
            <person name="Satake H."/>
            <person name="Nakayama K."/>
        </authorList>
    </citation>
    <scope>NUCLEOTIDE SEQUENCE</scope>
</reference>
<proteinExistence type="predicted"/>
<evidence type="ECO:0000313" key="2">
    <source>
        <dbReference type="EMBL" id="GJT48397.1"/>
    </source>
</evidence>
<reference evidence="2" key="1">
    <citation type="journal article" date="2022" name="Int. J. Mol. Sci.">
        <title>Draft Genome of Tanacetum Coccineum: Genomic Comparison of Closely Related Tanacetum-Family Plants.</title>
        <authorList>
            <person name="Yamashiro T."/>
            <person name="Shiraishi A."/>
            <person name="Nakayama K."/>
            <person name="Satake H."/>
        </authorList>
    </citation>
    <scope>NUCLEOTIDE SEQUENCE</scope>
</reference>
<dbReference type="EMBL" id="BQNB010016151">
    <property type="protein sequence ID" value="GJT48397.1"/>
    <property type="molecule type" value="Genomic_DNA"/>
</dbReference>
<sequence length="113" mass="12839">MRQKARHCVSSSSAHHIGSSSHHGDDEEDDGVESFEELDISFLSVEVVKVCLMKDMGLGKLKVLRNFKMIEHDGRACIYRAFVSVNTDDILTNDEFPILDFRRKIISKDNGRI</sequence>
<feature type="compositionally biased region" description="Low complexity" evidence="1">
    <location>
        <begin position="10"/>
        <end position="21"/>
    </location>
</feature>
<accession>A0ABQ5EC06</accession>
<evidence type="ECO:0000313" key="3">
    <source>
        <dbReference type="Proteomes" id="UP001151760"/>
    </source>
</evidence>
<comment type="caution">
    <text evidence="2">The sequence shown here is derived from an EMBL/GenBank/DDBJ whole genome shotgun (WGS) entry which is preliminary data.</text>
</comment>
<gene>
    <name evidence="2" type="ORF">Tco_0974554</name>
</gene>
<organism evidence="2 3">
    <name type="scientific">Tanacetum coccineum</name>
    <dbReference type="NCBI Taxonomy" id="301880"/>
    <lineage>
        <taxon>Eukaryota</taxon>
        <taxon>Viridiplantae</taxon>
        <taxon>Streptophyta</taxon>
        <taxon>Embryophyta</taxon>
        <taxon>Tracheophyta</taxon>
        <taxon>Spermatophyta</taxon>
        <taxon>Magnoliopsida</taxon>
        <taxon>eudicotyledons</taxon>
        <taxon>Gunneridae</taxon>
        <taxon>Pentapetalae</taxon>
        <taxon>asterids</taxon>
        <taxon>campanulids</taxon>
        <taxon>Asterales</taxon>
        <taxon>Asteraceae</taxon>
        <taxon>Asteroideae</taxon>
        <taxon>Anthemideae</taxon>
        <taxon>Anthemidinae</taxon>
        <taxon>Tanacetum</taxon>
    </lineage>
</organism>
<evidence type="ECO:0000256" key="1">
    <source>
        <dbReference type="SAM" id="MobiDB-lite"/>
    </source>
</evidence>
<dbReference type="Proteomes" id="UP001151760">
    <property type="component" value="Unassembled WGS sequence"/>
</dbReference>
<feature type="region of interest" description="Disordered" evidence="1">
    <location>
        <begin position="1"/>
        <end position="32"/>
    </location>
</feature>
<protein>
    <submittedName>
        <fullName evidence="2">Uncharacterized protein</fullName>
    </submittedName>
</protein>